<reference evidence="7 8" key="1">
    <citation type="journal article" date="2023" name="Hortic Res">
        <title>The complete reference genome for grapevine (Vitis vinifera L.) genetics and breeding.</title>
        <authorList>
            <person name="Shi X."/>
            <person name="Cao S."/>
            <person name="Wang X."/>
            <person name="Huang S."/>
            <person name="Wang Y."/>
            <person name="Liu Z."/>
            <person name="Liu W."/>
            <person name="Leng X."/>
            <person name="Peng Y."/>
            <person name="Wang N."/>
            <person name="Wang Y."/>
            <person name="Ma Z."/>
            <person name="Xu X."/>
            <person name="Zhang F."/>
            <person name="Xue H."/>
            <person name="Zhong H."/>
            <person name="Wang Y."/>
            <person name="Zhang K."/>
            <person name="Velt A."/>
            <person name="Avia K."/>
            <person name="Holtgrawe D."/>
            <person name="Grimplet J."/>
            <person name="Matus J.T."/>
            <person name="Ware D."/>
            <person name="Wu X."/>
            <person name="Wang H."/>
            <person name="Liu C."/>
            <person name="Fang Y."/>
            <person name="Rustenholz C."/>
            <person name="Cheng Z."/>
            <person name="Xiao H."/>
            <person name="Zhou Y."/>
        </authorList>
    </citation>
    <scope>NUCLEOTIDE SEQUENCE [LARGE SCALE GENOMIC DNA]</scope>
    <source>
        <strain evidence="8">cv. Pinot noir / PN40024</strain>
        <tissue evidence="7">Leaf</tissue>
    </source>
</reference>
<accession>A0ABY9CQY0</accession>
<evidence type="ECO:0000256" key="3">
    <source>
        <dbReference type="ARBA" id="ARBA00022592"/>
    </source>
</evidence>
<evidence type="ECO:0000256" key="2">
    <source>
        <dbReference type="ARBA" id="ARBA00022448"/>
    </source>
</evidence>
<dbReference type="PANTHER" id="PTHR11101">
    <property type="entry name" value="PHOSPHATE TRANSPORTER"/>
    <property type="match status" value="1"/>
</dbReference>
<dbReference type="Pfam" id="PF01384">
    <property type="entry name" value="PHO4"/>
    <property type="match status" value="1"/>
</dbReference>
<proteinExistence type="predicted"/>
<keyword evidence="3" id="KW-0592">Phosphate transport</keyword>
<dbReference type="EMBL" id="CP126657">
    <property type="protein sequence ID" value="WJZ97461.1"/>
    <property type="molecule type" value="Genomic_DNA"/>
</dbReference>
<name>A0ABY9CQY0_VITVI</name>
<comment type="subcellular location">
    <subcellularLocation>
        <location evidence="1">Membrane</location>
        <topology evidence="1">Multi-pass membrane protein</topology>
    </subcellularLocation>
</comment>
<dbReference type="InterPro" id="IPR001204">
    <property type="entry name" value="Phos_transporter"/>
</dbReference>
<protein>
    <submittedName>
        <fullName evidence="7">Uncharacterized protein</fullName>
    </submittedName>
</protein>
<evidence type="ECO:0000256" key="4">
    <source>
        <dbReference type="ARBA" id="ARBA00022692"/>
    </source>
</evidence>
<keyword evidence="2" id="KW-0813">Transport</keyword>
<evidence type="ECO:0000256" key="6">
    <source>
        <dbReference type="ARBA" id="ARBA00023136"/>
    </source>
</evidence>
<evidence type="ECO:0000313" key="7">
    <source>
        <dbReference type="EMBL" id="WJZ97461.1"/>
    </source>
</evidence>
<evidence type="ECO:0000256" key="1">
    <source>
        <dbReference type="ARBA" id="ARBA00004141"/>
    </source>
</evidence>
<evidence type="ECO:0000313" key="8">
    <source>
        <dbReference type="Proteomes" id="UP001227230"/>
    </source>
</evidence>
<evidence type="ECO:0000256" key="5">
    <source>
        <dbReference type="ARBA" id="ARBA00022989"/>
    </source>
</evidence>
<gene>
    <name evidence="7" type="ORF">VitviT2T_016063</name>
</gene>
<sequence>MEDTVYLYLCTFSSSPPNPTRLSPMTKWQLISNAMGTSVGSGALMLLQAMLTATVLEFSGALLMGTHATSTTQKGLLLMHFKDP</sequence>
<keyword evidence="5" id="KW-1133">Transmembrane helix</keyword>
<keyword evidence="6" id="KW-0472">Membrane</keyword>
<dbReference type="PANTHER" id="PTHR11101:SF80">
    <property type="entry name" value="PHOSPHATE TRANSPORTER"/>
    <property type="match status" value="1"/>
</dbReference>
<keyword evidence="8" id="KW-1185">Reference proteome</keyword>
<dbReference type="Proteomes" id="UP001227230">
    <property type="component" value="Chromosome 10"/>
</dbReference>
<organism evidence="7 8">
    <name type="scientific">Vitis vinifera</name>
    <name type="common">Grape</name>
    <dbReference type="NCBI Taxonomy" id="29760"/>
    <lineage>
        <taxon>Eukaryota</taxon>
        <taxon>Viridiplantae</taxon>
        <taxon>Streptophyta</taxon>
        <taxon>Embryophyta</taxon>
        <taxon>Tracheophyta</taxon>
        <taxon>Spermatophyta</taxon>
        <taxon>Magnoliopsida</taxon>
        <taxon>eudicotyledons</taxon>
        <taxon>Gunneridae</taxon>
        <taxon>Pentapetalae</taxon>
        <taxon>rosids</taxon>
        <taxon>Vitales</taxon>
        <taxon>Vitaceae</taxon>
        <taxon>Viteae</taxon>
        <taxon>Vitis</taxon>
    </lineage>
</organism>
<keyword evidence="4" id="KW-0812">Transmembrane</keyword>